<evidence type="ECO:0000313" key="2">
    <source>
        <dbReference type="Proteomes" id="UP000269115"/>
    </source>
</evidence>
<reference evidence="1 2" key="1">
    <citation type="submission" date="2018-11" db="EMBL/GenBank/DDBJ databases">
        <title>Genomic analyses of the natural microbiome of Caenorhabditis elegans.</title>
        <authorList>
            <person name="Samuel B."/>
        </authorList>
    </citation>
    <scope>NUCLEOTIDE SEQUENCE [LARGE SCALE GENOMIC DNA]</scope>
    <source>
        <strain evidence="1 2">BIGb0473</strain>
    </source>
</reference>
<dbReference type="EMBL" id="RJUR01000013">
    <property type="protein sequence ID" value="ROQ49966.1"/>
    <property type="molecule type" value="Genomic_DNA"/>
</dbReference>
<comment type="caution">
    <text evidence="1">The sequence shown here is derived from an EMBL/GenBank/DDBJ whole genome shotgun (WGS) entry which is preliminary data.</text>
</comment>
<dbReference type="Proteomes" id="UP000269115">
    <property type="component" value="Unassembled WGS sequence"/>
</dbReference>
<sequence length="191" mass="19295">MLSQRPTGADESRRLEGLFFLPPLPLLEVIAPQQKSWALTTNTRCGALAPLGASPPSTPAFRGPALKSLATAMIPMGCGPFAGGPVSSLPAILLLSGSDTRPAAGAPSVGRDAGAAVSSEAAAAAPAGACGAACDLMFTDTLAGFDCESRRATSATWKLITCKCPSMLFNNVSLCREPCVSAACTAPPVFA</sequence>
<organism evidence="1 2">
    <name type="scientific">Pseudomonas putida</name>
    <name type="common">Arthrobacter siderocapsulatus</name>
    <dbReference type="NCBI Taxonomy" id="303"/>
    <lineage>
        <taxon>Bacteria</taxon>
        <taxon>Pseudomonadati</taxon>
        <taxon>Pseudomonadota</taxon>
        <taxon>Gammaproteobacteria</taxon>
        <taxon>Pseudomonadales</taxon>
        <taxon>Pseudomonadaceae</taxon>
        <taxon>Pseudomonas</taxon>
    </lineage>
</organism>
<proteinExistence type="predicted"/>
<gene>
    <name evidence="1" type="ORF">EDF85_2753</name>
</gene>
<evidence type="ECO:0000313" key="1">
    <source>
        <dbReference type="EMBL" id="ROQ49966.1"/>
    </source>
</evidence>
<accession>A0A9X8EGT5</accession>
<protein>
    <submittedName>
        <fullName evidence="1">Uncharacterized protein</fullName>
    </submittedName>
</protein>
<name>A0A9X8EGT5_PSEPU</name>
<dbReference type="AlphaFoldDB" id="A0A9X8EGT5"/>